<name>A0A015SYJ6_BACFG</name>
<dbReference type="PATRIC" id="fig|1339315.3.peg.1678"/>
<evidence type="ECO:0000256" key="5">
    <source>
        <dbReference type="ARBA" id="ARBA00022842"/>
    </source>
</evidence>
<dbReference type="GO" id="GO:0051607">
    <property type="term" value="P:defense response to virus"/>
    <property type="evidence" value="ECO:0007669"/>
    <property type="project" value="UniProtKB-KW"/>
</dbReference>
<dbReference type="InterPro" id="IPR043502">
    <property type="entry name" value="DNA/RNA_pol_sf"/>
</dbReference>
<evidence type="ECO:0000256" key="9">
    <source>
        <dbReference type="ARBA" id="ARBA00048173"/>
    </source>
</evidence>
<sequence length="370" mass="42226">MELLLGIVIVVTCWMVVRIIRSSKNQEGYKRWRAGNYASENPYAKEKASGPLSQGFFSKRIRTSGARRFDDGAIRWCANLLATEESRLREVLDYIPRQYTCFHVRKRSGGFRYISAPAGDFRSMQQTIYHRILLLANIHPAVTGFCPGKSVSDNARVHLGRKNVLKVDLHDFFPSIRSPRVRAAFREMGYSRPIAKVLAELCCLRCCLPQGAPTSPALSNIIAYPMDKKMMALAGEYGLVYTRYADDLTFSGDYLPKDEVLVRIHRIIREEGFTMNVKKTRFLSEHKRKIITGVSVSSGKKMTLPKVKKREIRKNVHYVLTKGLVGHQEHIGSTDPVYLKRLLGSLCYWRSIEPDNRYVSDSITALKRLM</sequence>
<dbReference type="SUPFAM" id="SSF56672">
    <property type="entry name" value="DNA/RNA polymerases"/>
    <property type="match status" value="1"/>
</dbReference>
<dbReference type="GO" id="GO:0003964">
    <property type="term" value="F:RNA-directed DNA polymerase activity"/>
    <property type="evidence" value="ECO:0007669"/>
    <property type="project" value="UniProtKB-KW"/>
</dbReference>
<keyword evidence="2" id="KW-0808">Transferase</keyword>
<dbReference type="PANTHER" id="PTHR34047">
    <property type="entry name" value="NUCLEAR INTRON MATURASE 1, MITOCHONDRIAL-RELATED"/>
    <property type="match status" value="1"/>
</dbReference>
<evidence type="ECO:0000256" key="1">
    <source>
        <dbReference type="ARBA" id="ARBA00012493"/>
    </source>
</evidence>
<dbReference type="InterPro" id="IPR051083">
    <property type="entry name" value="GrpII_Intron_Splice-Mob/Def"/>
</dbReference>
<dbReference type="EMBL" id="JGCY01000244">
    <property type="protein sequence ID" value="EXY75312.1"/>
    <property type="molecule type" value="Genomic_DNA"/>
</dbReference>
<comment type="similarity">
    <text evidence="8">Belongs to the bacterial reverse transcriptase family.</text>
</comment>
<dbReference type="PANTHER" id="PTHR34047:SF7">
    <property type="entry name" value="RNA-DIRECTED DNA POLYMERASE"/>
    <property type="match status" value="1"/>
</dbReference>
<dbReference type="PROSITE" id="PS50878">
    <property type="entry name" value="RT_POL"/>
    <property type="match status" value="1"/>
</dbReference>
<protein>
    <recommendedName>
        <fullName evidence="1">RNA-directed DNA polymerase</fullName>
        <ecNumber evidence="1">2.7.7.49</ecNumber>
    </recommendedName>
</protein>
<evidence type="ECO:0000256" key="8">
    <source>
        <dbReference type="ARBA" id="ARBA00034120"/>
    </source>
</evidence>
<organism evidence="11 12">
    <name type="scientific">Bacteroides fragilis str. 3988T(B)14</name>
    <dbReference type="NCBI Taxonomy" id="1339315"/>
    <lineage>
        <taxon>Bacteria</taxon>
        <taxon>Pseudomonadati</taxon>
        <taxon>Bacteroidota</taxon>
        <taxon>Bacteroidia</taxon>
        <taxon>Bacteroidales</taxon>
        <taxon>Bacteroidaceae</taxon>
        <taxon>Bacteroides</taxon>
    </lineage>
</organism>
<dbReference type="CDD" id="cd03487">
    <property type="entry name" value="RT_Bac_retron_II"/>
    <property type="match status" value="1"/>
</dbReference>
<keyword evidence="4" id="KW-0479">Metal-binding</keyword>
<dbReference type="GO" id="GO:0046872">
    <property type="term" value="F:metal ion binding"/>
    <property type="evidence" value="ECO:0007669"/>
    <property type="project" value="UniProtKB-KW"/>
</dbReference>
<proteinExistence type="inferred from homology"/>
<feature type="domain" description="Reverse transcriptase" evidence="10">
    <location>
        <begin position="85"/>
        <end position="296"/>
    </location>
</feature>
<evidence type="ECO:0000256" key="6">
    <source>
        <dbReference type="ARBA" id="ARBA00022918"/>
    </source>
</evidence>
<dbReference type="InterPro" id="IPR000477">
    <property type="entry name" value="RT_dom"/>
</dbReference>
<dbReference type="InterPro" id="IPR000123">
    <property type="entry name" value="Reverse_transcriptase_msDNA"/>
</dbReference>
<dbReference type="EC" id="2.7.7.49" evidence="1"/>
<comment type="catalytic activity">
    <reaction evidence="9">
        <text>DNA(n) + a 2'-deoxyribonucleoside 5'-triphosphate = DNA(n+1) + diphosphate</text>
        <dbReference type="Rhea" id="RHEA:22508"/>
        <dbReference type="Rhea" id="RHEA-COMP:17339"/>
        <dbReference type="Rhea" id="RHEA-COMP:17340"/>
        <dbReference type="ChEBI" id="CHEBI:33019"/>
        <dbReference type="ChEBI" id="CHEBI:61560"/>
        <dbReference type="ChEBI" id="CHEBI:173112"/>
        <dbReference type="EC" id="2.7.7.49"/>
    </reaction>
</comment>
<keyword evidence="5" id="KW-0460">Magnesium</keyword>
<accession>A0A015SYJ6</accession>
<evidence type="ECO:0000256" key="3">
    <source>
        <dbReference type="ARBA" id="ARBA00022695"/>
    </source>
</evidence>
<dbReference type="Proteomes" id="UP000020529">
    <property type="component" value="Unassembled WGS sequence"/>
</dbReference>
<evidence type="ECO:0000259" key="10">
    <source>
        <dbReference type="PROSITE" id="PS50878"/>
    </source>
</evidence>
<keyword evidence="6 11" id="KW-0695">RNA-directed DNA polymerase</keyword>
<keyword evidence="7" id="KW-0051">Antiviral defense</keyword>
<dbReference type="PRINTS" id="PR00866">
    <property type="entry name" value="RNADNAPOLMS"/>
</dbReference>
<keyword evidence="3" id="KW-0548">Nucleotidyltransferase</keyword>
<evidence type="ECO:0000313" key="11">
    <source>
        <dbReference type="EMBL" id="EXY75312.1"/>
    </source>
</evidence>
<dbReference type="GO" id="GO:0003723">
    <property type="term" value="F:RNA binding"/>
    <property type="evidence" value="ECO:0007669"/>
    <property type="project" value="InterPro"/>
</dbReference>
<evidence type="ECO:0000313" key="12">
    <source>
        <dbReference type="Proteomes" id="UP000020529"/>
    </source>
</evidence>
<evidence type="ECO:0000256" key="4">
    <source>
        <dbReference type="ARBA" id="ARBA00022723"/>
    </source>
</evidence>
<reference evidence="11 12" key="1">
    <citation type="submission" date="2014-02" db="EMBL/GenBank/DDBJ databases">
        <authorList>
            <person name="Sears C."/>
            <person name="Carroll K."/>
            <person name="Sack B.R."/>
            <person name="Qadri F."/>
            <person name="Myers L.L."/>
            <person name="Chung G.-T."/>
            <person name="Escheverria P."/>
            <person name="Fraser C.M."/>
            <person name="Sadzewicz L."/>
            <person name="Shefchek K.A."/>
            <person name="Tallon L."/>
            <person name="Das S.P."/>
            <person name="Daugherty S."/>
            <person name="Mongodin E.F."/>
        </authorList>
    </citation>
    <scope>NUCLEOTIDE SEQUENCE [LARGE SCALE GENOMIC DNA]</scope>
    <source>
        <strain evidence="12">3988T(B)14</strain>
    </source>
</reference>
<dbReference type="AlphaFoldDB" id="A0A015SYJ6"/>
<evidence type="ECO:0000256" key="7">
    <source>
        <dbReference type="ARBA" id="ARBA00023118"/>
    </source>
</evidence>
<evidence type="ECO:0000256" key="2">
    <source>
        <dbReference type="ARBA" id="ARBA00022679"/>
    </source>
</evidence>
<gene>
    <name evidence="11" type="ORF">M124_0884</name>
</gene>
<dbReference type="RefSeq" id="WP_022347622.1">
    <property type="nucleotide sequence ID" value="NZ_JGCY01000244.1"/>
</dbReference>
<dbReference type="Pfam" id="PF00078">
    <property type="entry name" value="RVT_1"/>
    <property type="match status" value="1"/>
</dbReference>
<comment type="caution">
    <text evidence="11">The sequence shown here is derived from an EMBL/GenBank/DDBJ whole genome shotgun (WGS) entry which is preliminary data.</text>
</comment>